<keyword evidence="1" id="KW-0472">Membrane</keyword>
<dbReference type="NCBIfam" id="TIGR02532">
    <property type="entry name" value="IV_pilin_GFxxxE"/>
    <property type="match status" value="1"/>
</dbReference>
<proteinExistence type="predicted"/>
<keyword evidence="3" id="KW-1185">Reference proteome</keyword>
<keyword evidence="1" id="KW-1133">Transmembrane helix</keyword>
<dbReference type="Proteomes" id="UP000282060">
    <property type="component" value="Unassembled WGS sequence"/>
</dbReference>
<comment type="caution">
    <text evidence="2">The sequence shown here is derived from an EMBL/GenBank/DDBJ whole genome shotgun (WGS) entry which is preliminary data.</text>
</comment>
<feature type="transmembrane region" description="Helical" evidence="1">
    <location>
        <begin position="21"/>
        <end position="45"/>
    </location>
</feature>
<dbReference type="PROSITE" id="PS00409">
    <property type="entry name" value="PROKAR_NTER_METHYL"/>
    <property type="match status" value="1"/>
</dbReference>
<protein>
    <submittedName>
        <fullName evidence="2">Type II secretion system protein</fullName>
    </submittedName>
</protein>
<evidence type="ECO:0000313" key="2">
    <source>
        <dbReference type="EMBL" id="RTR31237.1"/>
    </source>
</evidence>
<accession>A0A3S0KHY1</accession>
<keyword evidence="1" id="KW-0812">Transmembrane</keyword>
<dbReference type="OrthoDB" id="5593857at2"/>
<gene>
    <name evidence="2" type="ORF">EKG39_14315</name>
</gene>
<evidence type="ECO:0000256" key="1">
    <source>
        <dbReference type="SAM" id="Phobius"/>
    </source>
</evidence>
<organism evidence="2 3">
    <name type="scientific">Shewanella atlantica</name>
    <dbReference type="NCBI Taxonomy" id="271099"/>
    <lineage>
        <taxon>Bacteria</taxon>
        <taxon>Pseudomonadati</taxon>
        <taxon>Pseudomonadota</taxon>
        <taxon>Gammaproteobacteria</taxon>
        <taxon>Alteromonadales</taxon>
        <taxon>Shewanellaceae</taxon>
        <taxon>Shewanella</taxon>
    </lineage>
</organism>
<reference evidence="2 3" key="1">
    <citation type="submission" date="2018-12" db="EMBL/GenBank/DDBJ databases">
        <authorList>
            <person name="Yu L."/>
        </authorList>
    </citation>
    <scope>NUCLEOTIDE SEQUENCE [LARGE SCALE GENOMIC DNA]</scope>
    <source>
        <strain evidence="2 3">HAW-EB5</strain>
    </source>
</reference>
<name>A0A3S0KHY1_9GAMM</name>
<dbReference type="EMBL" id="RXNV01000006">
    <property type="protein sequence ID" value="RTR31237.1"/>
    <property type="molecule type" value="Genomic_DNA"/>
</dbReference>
<dbReference type="AlphaFoldDB" id="A0A3S0KHY1"/>
<dbReference type="Pfam" id="PF07963">
    <property type="entry name" value="N_methyl"/>
    <property type="match status" value="1"/>
</dbReference>
<dbReference type="InterPro" id="IPR012902">
    <property type="entry name" value="N_methyl_site"/>
</dbReference>
<sequence>MAVNSLSITKRAGALVKTKGFTLVELVVGMVVLSIALVMLTSMLFPQADRAAETLHRVRSAELAHSVMNEIWGKRYDQNTNPNGGVPACGAEPRSDLGLPAGLACTTQGNLGPDIGENRNSYNDVDDYDGLNQNSLMLNAAVTTGVNADTYASRYPNYLMAVAVTYHEHPDLNRKLITVTVTTPSGEQIVYNAVRSNY</sequence>
<evidence type="ECO:0000313" key="3">
    <source>
        <dbReference type="Proteomes" id="UP000282060"/>
    </source>
</evidence>
<dbReference type="RefSeq" id="WP_126506435.1">
    <property type="nucleotide sequence ID" value="NZ_RXNV01000006.1"/>
</dbReference>